<dbReference type="GO" id="GO:0003677">
    <property type="term" value="F:DNA binding"/>
    <property type="evidence" value="ECO:0007669"/>
    <property type="project" value="UniProtKB-KW"/>
</dbReference>
<dbReference type="InterPro" id="IPR001387">
    <property type="entry name" value="Cro/C1-type_HTH"/>
</dbReference>
<dbReference type="Pfam" id="PF01381">
    <property type="entry name" value="HTH_3"/>
    <property type="match status" value="1"/>
</dbReference>
<proteinExistence type="predicted"/>
<reference evidence="3" key="2">
    <citation type="submission" date="2020-09" db="EMBL/GenBank/DDBJ databases">
        <authorList>
            <person name="Sun Q."/>
            <person name="Zhou Y."/>
        </authorList>
    </citation>
    <scope>NUCLEOTIDE SEQUENCE</scope>
    <source>
        <strain evidence="3">CGMCC 1.15179</strain>
    </source>
</reference>
<gene>
    <name evidence="3" type="ORF">GCM10011571_16900</name>
</gene>
<feature type="domain" description="HTH cro/C1-type" evidence="2">
    <location>
        <begin position="30"/>
        <end position="84"/>
    </location>
</feature>
<protein>
    <recommendedName>
        <fullName evidence="2">HTH cro/C1-type domain-containing protein</fullName>
    </recommendedName>
</protein>
<dbReference type="Gene3D" id="1.10.260.40">
    <property type="entry name" value="lambda repressor-like DNA-binding domains"/>
    <property type="match status" value="2"/>
</dbReference>
<dbReference type="SMART" id="SM00530">
    <property type="entry name" value="HTH_XRE"/>
    <property type="match status" value="2"/>
</dbReference>
<dbReference type="PANTHER" id="PTHR46558">
    <property type="entry name" value="TRACRIPTIONAL REGULATORY PROTEIN-RELATED-RELATED"/>
    <property type="match status" value="1"/>
</dbReference>
<evidence type="ECO:0000313" key="4">
    <source>
        <dbReference type="Proteomes" id="UP000625210"/>
    </source>
</evidence>
<dbReference type="EMBL" id="BMHQ01000005">
    <property type="protein sequence ID" value="GGE15892.1"/>
    <property type="molecule type" value="Genomic_DNA"/>
</dbReference>
<evidence type="ECO:0000313" key="3">
    <source>
        <dbReference type="EMBL" id="GGE15892.1"/>
    </source>
</evidence>
<sequence>MNNLGFTLAQAVPNSRMKSNNQPSTPAARIQEARLSKGMLIKDLANLIGISHVALSKLENCQTKPKLSTLRLLSQALDVSIAYLGCFETLPEYSFGQRLKKARLYYGMTHHEMAETLGVNEKSVRLWQDGLVKPSSEHMEKLEAYLAILKVGD</sequence>
<dbReference type="PANTHER" id="PTHR46558:SF11">
    <property type="entry name" value="HTH-TYPE TRANSCRIPTIONAL REGULATOR XRE"/>
    <property type="match status" value="1"/>
</dbReference>
<dbReference type="PROSITE" id="PS50943">
    <property type="entry name" value="HTH_CROC1"/>
    <property type="match status" value="1"/>
</dbReference>
<dbReference type="CDD" id="cd00093">
    <property type="entry name" value="HTH_XRE"/>
    <property type="match status" value="2"/>
</dbReference>
<keyword evidence="4" id="KW-1185">Reference proteome</keyword>
<evidence type="ECO:0000259" key="2">
    <source>
        <dbReference type="PROSITE" id="PS50943"/>
    </source>
</evidence>
<evidence type="ECO:0000256" key="1">
    <source>
        <dbReference type="ARBA" id="ARBA00023125"/>
    </source>
</evidence>
<dbReference type="Proteomes" id="UP000625210">
    <property type="component" value="Unassembled WGS sequence"/>
</dbReference>
<keyword evidence="1" id="KW-0238">DNA-binding</keyword>
<dbReference type="SUPFAM" id="SSF47413">
    <property type="entry name" value="lambda repressor-like DNA-binding domains"/>
    <property type="match status" value="2"/>
</dbReference>
<dbReference type="AlphaFoldDB" id="A0A8J2VDQ4"/>
<dbReference type="RefSeq" id="WP_188647445.1">
    <property type="nucleotide sequence ID" value="NZ_BMHQ01000005.1"/>
</dbReference>
<reference evidence="3" key="1">
    <citation type="journal article" date="2014" name="Int. J. Syst. Evol. Microbiol.">
        <title>Complete genome sequence of Corynebacterium casei LMG S-19264T (=DSM 44701T), isolated from a smear-ripened cheese.</title>
        <authorList>
            <consortium name="US DOE Joint Genome Institute (JGI-PGF)"/>
            <person name="Walter F."/>
            <person name="Albersmeier A."/>
            <person name="Kalinowski J."/>
            <person name="Ruckert C."/>
        </authorList>
    </citation>
    <scope>NUCLEOTIDE SEQUENCE</scope>
    <source>
        <strain evidence="3">CGMCC 1.15179</strain>
    </source>
</reference>
<dbReference type="InterPro" id="IPR010982">
    <property type="entry name" value="Lambda_DNA-bd_dom_sf"/>
</dbReference>
<name>A0A8J2VDQ4_9BACL</name>
<comment type="caution">
    <text evidence="3">The sequence shown here is derived from an EMBL/GenBank/DDBJ whole genome shotgun (WGS) entry which is preliminary data.</text>
</comment>
<organism evidence="3 4">
    <name type="scientific">Marinithermofilum abyssi</name>
    <dbReference type="NCBI Taxonomy" id="1571185"/>
    <lineage>
        <taxon>Bacteria</taxon>
        <taxon>Bacillati</taxon>
        <taxon>Bacillota</taxon>
        <taxon>Bacilli</taxon>
        <taxon>Bacillales</taxon>
        <taxon>Thermoactinomycetaceae</taxon>
        <taxon>Marinithermofilum</taxon>
    </lineage>
</organism>
<accession>A0A8J2VDQ4</accession>